<dbReference type="InterPro" id="IPR010255">
    <property type="entry name" value="Haem_peroxidase_sf"/>
</dbReference>
<evidence type="ECO:0000259" key="11">
    <source>
        <dbReference type="PROSITE" id="PS50873"/>
    </source>
</evidence>
<dbReference type="EC" id="1.11.1.21" evidence="9"/>
<comment type="similarity">
    <text evidence="9">Belongs to the peroxidase family. Peroxidase/catalase subfamily.</text>
</comment>
<keyword evidence="2 9" id="KW-0575">Peroxidase</keyword>
<dbReference type="NCBIfam" id="NF011635">
    <property type="entry name" value="PRK15061.1"/>
    <property type="match status" value="1"/>
</dbReference>
<organism evidence="12 13">
    <name type="scientific">Sphingomonas yabuuchiae</name>
    <dbReference type="NCBI Taxonomy" id="172044"/>
    <lineage>
        <taxon>Bacteria</taxon>
        <taxon>Pseudomonadati</taxon>
        <taxon>Pseudomonadota</taxon>
        <taxon>Alphaproteobacteria</taxon>
        <taxon>Sphingomonadales</taxon>
        <taxon>Sphingomonadaceae</taxon>
        <taxon>Sphingomonas</taxon>
    </lineage>
</organism>
<dbReference type="NCBIfam" id="TIGR00198">
    <property type="entry name" value="cat_per_HPI"/>
    <property type="match status" value="1"/>
</dbReference>
<evidence type="ECO:0000256" key="8">
    <source>
        <dbReference type="ARBA" id="ARBA00049145"/>
    </source>
</evidence>
<evidence type="ECO:0000256" key="5">
    <source>
        <dbReference type="ARBA" id="ARBA00023002"/>
    </source>
</evidence>
<dbReference type="Proteomes" id="UP000584663">
    <property type="component" value="Unassembled WGS sequence"/>
</dbReference>
<evidence type="ECO:0000256" key="9">
    <source>
        <dbReference type="RuleBase" id="RU003451"/>
    </source>
</evidence>
<protein>
    <recommendedName>
        <fullName evidence="9">Catalase-peroxidase</fullName>
        <ecNumber evidence="9">1.11.1.21</ecNumber>
    </recommendedName>
</protein>
<comment type="catalytic activity">
    <reaction evidence="8 9">
        <text>2 H2O2 = O2 + 2 H2O</text>
        <dbReference type="Rhea" id="RHEA:20309"/>
        <dbReference type="ChEBI" id="CHEBI:15377"/>
        <dbReference type="ChEBI" id="CHEBI:15379"/>
        <dbReference type="ChEBI" id="CHEBI:16240"/>
        <dbReference type="EC" id="1.11.1.21"/>
    </reaction>
</comment>
<evidence type="ECO:0000313" key="13">
    <source>
        <dbReference type="Proteomes" id="UP000584663"/>
    </source>
</evidence>
<dbReference type="Pfam" id="PF00141">
    <property type="entry name" value="peroxidase"/>
    <property type="match status" value="2"/>
</dbReference>
<reference evidence="12 13" key="1">
    <citation type="submission" date="2020-08" db="EMBL/GenBank/DDBJ databases">
        <title>Genomic Encyclopedia of Type Strains, Phase IV (KMG-IV): sequencing the most valuable type-strain genomes for metagenomic binning, comparative biology and taxonomic classification.</title>
        <authorList>
            <person name="Goeker M."/>
        </authorList>
    </citation>
    <scope>NUCLEOTIDE SEQUENCE [LARGE SCALE GENOMIC DNA]</scope>
    <source>
        <strain evidence="12 13">DSM 14562</strain>
    </source>
</reference>
<evidence type="ECO:0000256" key="1">
    <source>
        <dbReference type="ARBA" id="ARBA00001970"/>
    </source>
</evidence>
<dbReference type="Gene3D" id="1.10.520.10">
    <property type="match status" value="2"/>
</dbReference>
<dbReference type="SUPFAM" id="SSF48113">
    <property type="entry name" value="Heme-dependent peroxidases"/>
    <property type="match status" value="2"/>
</dbReference>
<feature type="domain" description="Plant heme peroxidase family profile" evidence="11">
    <location>
        <begin position="159"/>
        <end position="451"/>
    </location>
</feature>
<dbReference type="InterPro" id="IPR002016">
    <property type="entry name" value="Haem_peroxidase"/>
</dbReference>
<dbReference type="GeneID" id="93799735"/>
<dbReference type="PRINTS" id="PR00458">
    <property type="entry name" value="PEROXIDASE"/>
</dbReference>
<dbReference type="EMBL" id="JACHNX010000012">
    <property type="protein sequence ID" value="MBB4610646.1"/>
    <property type="molecule type" value="Genomic_DNA"/>
</dbReference>
<keyword evidence="6 9" id="KW-0408">Iron</keyword>
<dbReference type="RefSeq" id="WP_231376779.1">
    <property type="nucleotide sequence ID" value="NZ_JACHNX010000012.1"/>
</dbReference>
<comment type="catalytic activity">
    <reaction evidence="9">
        <text>H2O2 + AH2 = A + 2 H2O</text>
        <dbReference type="Rhea" id="RHEA:30275"/>
        <dbReference type="ChEBI" id="CHEBI:13193"/>
        <dbReference type="ChEBI" id="CHEBI:15377"/>
        <dbReference type="ChEBI" id="CHEBI:16240"/>
        <dbReference type="ChEBI" id="CHEBI:17499"/>
        <dbReference type="EC" id="1.11.1.21"/>
    </reaction>
</comment>
<comment type="cofactor">
    <cofactor evidence="1 9">
        <name>heme b</name>
        <dbReference type="ChEBI" id="CHEBI:60344"/>
    </cofactor>
</comment>
<evidence type="ECO:0000256" key="10">
    <source>
        <dbReference type="SAM" id="MobiDB-lite"/>
    </source>
</evidence>
<proteinExistence type="inferred from homology"/>
<evidence type="ECO:0000256" key="6">
    <source>
        <dbReference type="ARBA" id="ARBA00023004"/>
    </source>
</evidence>
<keyword evidence="4 9" id="KW-0479">Metal-binding</keyword>
<feature type="region of interest" description="Disordered" evidence="10">
    <location>
        <begin position="29"/>
        <end position="52"/>
    </location>
</feature>
<dbReference type="GO" id="GO:0004601">
    <property type="term" value="F:peroxidase activity"/>
    <property type="evidence" value="ECO:0007669"/>
    <property type="project" value="UniProtKB-KW"/>
</dbReference>
<accession>A0ABR6KDS9</accession>
<keyword evidence="7 9" id="KW-0376">Hydrogen peroxide</keyword>
<dbReference type="InterPro" id="IPR019794">
    <property type="entry name" value="Peroxidases_AS"/>
</dbReference>
<evidence type="ECO:0000256" key="3">
    <source>
        <dbReference type="ARBA" id="ARBA00022617"/>
    </source>
</evidence>
<feature type="chain" id="PRO_5044989100" description="Catalase-peroxidase" evidence="9">
    <location>
        <begin position="25"/>
        <end position="756"/>
    </location>
</feature>
<keyword evidence="13" id="KW-1185">Reference proteome</keyword>
<keyword evidence="9" id="KW-0732">Signal</keyword>
<name>A0ABR6KDS9_9SPHN</name>
<evidence type="ECO:0000256" key="4">
    <source>
        <dbReference type="ARBA" id="ARBA00022723"/>
    </source>
</evidence>
<dbReference type="PANTHER" id="PTHR30555">
    <property type="entry name" value="HYDROPEROXIDASE I, BIFUNCTIONAL CATALASE-PEROXIDASE"/>
    <property type="match status" value="1"/>
</dbReference>
<keyword evidence="3 9" id="KW-0349">Heme</keyword>
<dbReference type="Gene3D" id="1.10.420.10">
    <property type="entry name" value="Peroxidase, domain 2"/>
    <property type="match status" value="2"/>
</dbReference>
<feature type="signal peptide" evidence="9">
    <location>
        <begin position="1"/>
        <end position="24"/>
    </location>
</feature>
<evidence type="ECO:0000256" key="7">
    <source>
        <dbReference type="ARBA" id="ARBA00023324"/>
    </source>
</evidence>
<dbReference type="PANTHER" id="PTHR30555:SF0">
    <property type="entry name" value="CATALASE-PEROXIDASE"/>
    <property type="match status" value="1"/>
</dbReference>
<dbReference type="PROSITE" id="PS50873">
    <property type="entry name" value="PEROXIDASE_4"/>
    <property type="match status" value="1"/>
</dbReference>
<dbReference type="InterPro" id="IPR000763">
    <property type="entry name" value="Catalase_peroxidase"/>
</dbReference>
<comment type="caution">
    <text evidence="12">The sequence shown here is derived from an EMBL/GenBank/DDBJ whole genome shotgun (WGS) entry which is preliminary data.</text>
</comment>
<keyword evidence="5 9" id="KW-0560">Oxidoreductase</keyword>
<dbReference type="PROSITE" id="PS00436">
    <property type="entry name" value="PEROXIDASE_2"/>
    <property type="match status" value="1"/>
</dbReference>
<evidence type="ECO:0000313" key="12">
    <source>
        <dbReference type="EMBL" id="MBB4610646.1"/>
    </source>
</evidence>
<sequence>MPKFFKTMTSIGLPLLAIGTPALAQLPLTKPTPMAKPLAPTPKTAEDRVTGKTNQEWWPDRLDLTALRRNEQRSNPYQNFDYAAEFSKLDLTAVKADIAKLLTTSQPWWPADYGTYAPFFIRMTWHNAGTYRAADGRGGEDGAQQRFEPLSSWPDNANLDKARRLLWPIKQKYGRALSWGDLIVLTGNVALEQMGFKVIGFGGGRRDDWAAEEMFWGPEREMLTVARYDKDGKLIEPLANSTQGLIYVNPEGHMKDHDPVHAIDDIRQTFSNMGMDDRETALLIAGGHTIGKAHSAHDQKTCQGKEPAAADMASQGLGWHSTCATGVGKDAITSPLEGAWSQDPTHFTNNYNENLLKYNWVKTKSPGGGTQWEPDDKRAQNLVPDAFDKTKRHAPMMMTTDVSLKLDPAWLATIERYRAHPDQFKSEFGDVWFKLTHRDLGPKSRYLGNEVPAQDFIWQDPVPAAPTKTLSTSDVADLGRQIMASGLTVPQLVRTAWAAAASFRNTDWRGGANGGRLALAPERTWAVNDPQELAVVLPKLEAIRDQYNGRHRDRPVSLADLIVLGGSVAVEKAAADAGTPVKIPFMAGRTDASQEQTDVKSFNYLEPKADGFRNYYLPGQRLTAPEAMVDKASTLGLTTSEMTVLIGGMRALNANAGGSSAGVLTTRPGLLTNDFFVNLLDMNTAWAPMDATNTRFVGKDRNGGQIRWYATPVDLSFGYTSELRAVSEVYATRGSQQQFVNDFAAAWTKVMNADRF</sequence>
<dbReference type="PRINTS" id="PR00460">
    <property type="entry name" value="BPEROXIDASE"/>
</dbReference>
<gene>
    <name evidence="12" type="ORF">GGQ89_002880</name>
</gene>
<evidence type="ECO:0000256" key="2">
    <source>
        <dbReference type="ARBA" id="ARBA00022559"/>
    </source>
</evidence>